<proteinExistence type="predicted"/>
<accession>A0ACC0V2H4</accession>
<reference evidence="1" key="1">
    <citation type="submission" date="2022-10" db="EMBL/GenBank/DDBJ databases">
        <title>Complete Genome of Trichothecium roseum strain YXFP-22015, a Plant Pathogen Isolated from Citrus.</title>
        <authorList>
            <person name="Wang Y."/>
            <person name="Zhu L."/>
        </authorList>
    </citation>
    <scope>NUCLEOTIDE SEQUENCE</scope>
    <source>
        <strain evidence="1">YXFP-22015</strain>
    </source>
</reference>
<comment type="caution">
    <text evidence="1">The sequence shown here is derived from an EMBL/GenBank/DDBJ whole genome shotgun (WGS) entry which is preliminary data.</text>
</comment>
<protein>
    <submittedName>
        <fullName evidence="1">Uncharacterized protein</fullName>
    </submittedName>
</protein>
<gene>
    <name evidence="1" type="ORF">N3K66_006121</name>
</gene>
<sequence length="531" mass="60224">MAAPQMSVKDLMGDFRLASWETVLLITGVVLAYKAAAAACGAAYNVFFHPLRRFPGPTTWIAMPWVRNLYHIRGQADRAVVRLHERLGPVVRVAPDTLSFISAAAWKDIYGTGHAELPKHIYKGTGMEERPNIITAHPRDHHRFRKAMQPAFTNDAISREEPLIMSYVDMLIDNLRRIARSPEGENEESYSTVNVAKWYTMTTFDIFGDLCYGESFKGLETQSEHPWIQSMGVLKMLVPLLVFPYVSALLPYLLLSAKQRGSLADHQSRSYDLTMKRIANKDVHPKNDFMTFMLRDRSKDDGLTDHELASNSDIIISAGSETTSTALTGVTYFLARNPDALARCQDEVRGRFEREEDITFQGTSQLPYLLACIDEALRLYPPVPTALIRRTLPGRPMLIDGHLLPEHTVVGVHHLAMYTSEANFHDAKSYRPERWLPESVDDPASPFHDDDRGCLRPFSYGPRNCIGRNLAYHEMRLILSRVIYNFDLALDPSCEDWYAAQRTYQLWEKPPLKVRLKERTRKAPAAAAAEA</sequence>
<name>A0ACC0V2H4_9HYPO</name>
<dbReference type="Proteomes" id="UP001163324">
    <property type="component" value="Chromosome 5"/>
</dbReference>
<keyword evidence="2" id="KW-1185">Reference proteome</keyword>
<dbReference type="EMBL" id="CM047944">
    <property type="protein sequence ID" value="KAI9899660.1"/>
    <property type="molecule type" value="Genomic_DNA"/>
</dbReference>
<organism evidence="1 2">
    <name type="scientific">Trichothecium roseum</name>
    <dbReference type="NCBI Taxonomy" id="47278"/>
    <lineage>
        <taxon>Eukaryota</taxon>
        <taxon>Fungi</taxon>
        <taxon>Dikarya</taxon>
        <taxon>Ascomycota</taxon>
        <taxon>Pezizomycotina</taxon>
        <taxon>Sordariomycetes</taxon>
        <taxon>Hypocreomycetidae</taxon>
        <taxon>Hypocreales</taxon>
        <taxon>Hypocreales incertae sedis</taxon>
        <taxon>Trichothecium</taxon>
    </lineage>
</organism>
<evidence type="ECO:0000313" key="2">
    <source>
        <dbReference type="Proteomes" id="UP001163324"/>
    </source>
</evidence>
<evidence type="ECO:0000313" key="1">
    <source>
        <dbReference type="EMBL" id="KAI9899660.1"/>
    </source>
</evidence>